<name>A0A7S3LE47_9STRA</name>
<evidence type="ECO:0000313" key="3">
    <source>
        <dbReference type="EMBL" id="CAE0420188.1"/>
    </source>
</evidence>
<gene>
    <name evidence="3" type="ORF">ACOF00016_LOCUS16975</name>
</gene>
<feature type="coiled-coil region" evidence="1">
    <location>
        <begin position="100"/>
        <end position="127"/>
    </location>
</feature>
<organism evidence="3">
    <name type="scientific">Amphora coffeiformis</name>
    <dbReference type="NCBI Taxonomy" id="265554"/>
    <lineage>
        <taxon>Eukaryota</taxon>
        <taxon>Sar</taxon>
        <taxon>Stramenopiles</taxon>
        <taxon>Ochrophyta</taxon>
        <taxon>Bacillariophyta</taxon>
        <taxon>Bacillariophyceae</taxon>
        <taxon>Bacillariophycidae</taxon>
        <taxon>Thalassiophysales</taxon>
        <taxon>Catenulaceae</taxon>
        <taxon>Amphora</taxon>
    </lineage>
</organism>
<evidence type="ECO:0000256" key="1">
    <source>
        <dbReference type="SAM" id="Coils"/>
    </source>
</evidence>
<feature type="coiled-coil region" evidence="1">
    <location>
        <begin position="223"/>
        <end position="257"/>
    </location>
</feature>
<feature type="region of interest" description="Disordered" evidence="2">
    <location>
        <begin position="175"/>
        <end position="197"/>
    </location>
</feature>
<evidence type="ECO:0000256" key="2">
    <source>
        <dbReference type="SAM" id="MobiDB-lite"/>
    </source>
</evidence>
<dbReference type="AlphaFoldDB" id="A0A7S3LE47"/>
<accession>A0A7S3LE47</accession>
<sequence length="369" mass="43148">MPSTPNSLRPLFRSSFTPYLANGKKEKSCCNSFRPFFGCDTALGECSSTLFQLTVVTKEDADEPDTRTAQRILDAVQYQRRDLESIREILPSSPYEGLEFREKLKELDKLGAEIHEAERQYSLLNQYATKKAEHHRLSDVLPHMQAQAEQAGEEKTRKEHQLHRKRLRMQVLEEEASDRQLRREQRAERRHHRELEGVDQERLLPPQQRRGGGMIRRIREVEIPDLKVDIEVLEKDISELERTVEEFRHTRDRVRDLNAYLTQTVPPELDENQEEICRRRLRQIRVGLMERSPRMFKYLLEGKPEDYEQHEKDFDDLYELVDSGSCPCGAPFSAHLVLLTPYPEESDRFEELLSDFAEDNAGDVSAPSI</sequence>
<keyword evidence="1" id="KW-0175">Coiled coil</keyword>
<protein>
    <submittedName>
        <fullName evidence="3">Uncharacterized protein</fullName>
    </submittedName>
</protein>
<dbReference type="EMBL" id="HBIM01022945">
    <property type="protein sequence ID" value="CAE0420188.1"/>
    <property type="molecule type" value="Transcribed_RNA"/>
</dbReference>
<proteinExistence type="predicted"/>
<feature type="compositionally biased region" description="Basic and acidic residues" evidence="2">
    <location>
        <begin position="177"/>
        <end position="197"/>
    </location>
</feature>
<reference evidence="3" key="1">
    <citation type="submission" date="2021-01" db="EMBL/GenBank/DDBJ databases">
        <authorList>
            <person name="Corre E."/>
            <person name="Pelletier E."/>
            <person name="Niang G."/>
            <person name="Scheremetjew M."/>
            <person name="Finn R."/>
            <person name="Kale V."/>
            <person name="Holt S."/>
            <person name="Cochrane G."/>
            <person name="Meng A."/>
            <person name="Brown T."/>
            <person name="Cohen L."/>
        </authorList>
    </citation>
    <scope>NUCLEOTIDE SEQUENCE</scope>
    <source>
        <strain evidence="3">CCMP127</strain>
    </source>
</reference>